<dbReference type="GO" id="GO:0005634">
    <property type="term" value="C:nucleus"/>
    <property type="evidence" value="ECO:0007669"/>
    <property type="project" value="UniProtKB-SubCell"/>
</dbReference>
<evidence type="ECO:0000256" key="17">
    <source>
        <dbReference type="ARBA" id="ARBA00023122"/>
    </source>
</evidence>
<comment type="pathway">
    <text evidence="4">Amino-acid biosynthesis; L-cysteine biosynthesis; L-cysteine from L-homocysteine and L-serine: step 1/2.</text>
</comment>
<evidence type="ECO:0000256" key="2">
    <source>
        <dbReference type="ARBA" id="ARBA00004123"/>
    </source>
</evidence>
<keyword evidence="16" id="KW-0408">Iron</keyword>
<dbReference type="Pfam" id="PF00291">
    <property type="entry name" value="PALP"/>
    <property type="match status" value="1"/>
</dbReference>
<comment type="subcellular location">
    <subcellularLocation>
        <location evidence="3">Cytoplasm</location>
    </subcellularLocation>
    <subcellularLocation>
        <location evidence="2">Nucleus</location>
    </subcellularLocation>
</comment>
<sequence>MSHLEPAKGVACTNADCFVKQSHVHRPSTPEPKILNTILDHVGNTPLVRLNKIAQKAGLECELLAKCEFFNAGGSVKDRIGKRMVEDAMASGRIKPGDTLIEPTSGNTGIGLALAAAIYGFRMIITLPEKMSQEKVDVLKALGAEIIRTPTEAAWDSPESHIGVALRLNKEIPNSHILDQYVNPSNPLAHYDGTAEEILAATDGKVDMVVMSAGTGGTVTGTAKKIKEKVPDCVVVGVDPKGSILAVPESLNDENRLQGYQVEGIGYDFIPDVLDRTIVDKWIKTADQESFLMARRLIREEGLLCGGSCGSAVVGAIQAARSLKKGQRCVVLLPDSTRNYMTKFLSDDWMYEHGYVEDVAKAQMSNTWWAKKTVSELPLQAPVTITPDVSCKEAVDILKNEGFDNLPVVALDNSIVGVVSEGNLTAQLMPGRVQLTDSVEKAMYKQFKKVNTQTTLFELSRIFDKDHFALVVTEQKCVRKGGATETKSVIFGVVTRIDLLTYITRQGA</sequence>
<evidence type="ECO:0000256" key="3">
    <source>
        <dbReference type="ARBA" id="ARBA00004496"/>
    </source>
</evidence>
<evidence type="ECO:0000256" key="23">
    <source>
        <dbReference type="PROSITE-ProRule" id="PRU00703"/>
    </source>
</evidence>
<dbReference type="CDD" id="cd04608">
    <property type="entry name" value="CBS_pair_CBS"/>
    <property type="match status" value="1"/>
</dbReference>
<dbReference type="Proteomes" id="UP001146120">
    <property type="component" value="Unassembled WGS sequence"/>
</dbReference>
<evidence type="ECO:0000256" key="13">
    <source>
        <dbReference type="ARBA" id="ARBA00022723"/>
    </source>
</evidence>
<dbReference type="EC" id="4.2.1.22" evidence="7 24"/>
<keyword evidence="10" id="KW-0597">Phosphoprotein</keyword>
<comment type="function">
    <text evidence="21">Hydro-lyase catalyzing the first step of the transsulfuration pathway, where the hydroxyl group of L-serine is displaced by L-homocysteine in a beta-replacement reaction to form L-cystathionine, the precursor of L-cysteine. This catabolic route allows the elimination of L-methionine and the toxic metabolite L-homocysteine. Also involved in the production of hydrogen sulfide, a gasotransmitter with signaling and cytoprotective effects on neurons.</text>
</comment>
<evidence type="ECO:0000256" key="19">
    <source>
        <dbReference type="ARBA" id="ARBA00023242"/>
    </source>
</evidence>
<evidence type="ECO:0000256" key="22">
    <source>
        <dbReference type="ARBA" id="ARBA00047490"/>
    </source>
</evidence>
<keyword evidence="14" id="KW-0832">Ubl conjugation</keyword>
<comment type="similarity">
    <text evidence="5 24">Belongs to the cysteine synthase/cystathionine beta-synthase family.</text>
</comment>
<dbReference type="GO" id="GO:0005737">
    <property type="term" value="C:cytoplasm"/>
    <property type="evidence" value="ECO:0007669"/>
    <property type="project" value="UniProtKB-SubCell"/>
</dbReference>
<evidence type="ECO:0000256" key="9">
    <source>
        <dbReference type="ARBA" id="ARBA00022499"/>
    </source>
</evidence>
<dbReference type="GO" id="GO:0006535">
    <property type="term" value="P:cysteine biosynthetic process from serine"/>
    <property type="evidence" value="ECO:0007669"/>
    <property type="project" value="UniProtKB-UniRule"/>
</dbReference>
<comment type="catalytic activity">
    <reaction evidence="22 24">
        <text>L-homocysteine + L-serine = L,L-cystathionine + H2O</text>
        <dbReference type="Rhea" id="RHEA:10112"/>
        <dbReference type="ChEBI" id="CHEBI:15377"/>
        <dbReference type="ChEBI" id="CHEBI:33384"/>
        <dbReference type="ChEBI" id="CHEBI:58161"/>
        <dbReference type="ChEBI" id="CHEBI:58199"/>
        <dbReference type="EC" id="4.2.1.22"/>
    </reaction>
</comment>
<dbReference type="InterPro" id="IPR046342">
    <property type="entry name" value="CBS_dom_sf"/>
</dbReference>
<dbReference type="GO" id="GO:0004122">
    <property type="term" value="F:cystathionine beta-synthase activity"/>
    <property type="evidence" value="ECO:0007669"/>
    <property type="project" value="UniProtKB-UniRule"/>
</dbReference>
<keyword evidence="11 24" id="KW-0028">Amino-acid biosynthesis</keyword>
<dbReference type="GO" id="GO:0046872">
    <property type="term" value="F:metal ion binding"/>
    <property type="evidence" value="ECO:0007669"/>
    <property type="project" value="UniProtKB-KW"/>
</dbReference>
<dbReference type="InterPro" id="IPR000644">
    <property type="entry name" value="CBS_dom"/>
</dbReference>
<keyword evidence="24" id="KW-0198">Cysteine biosynthesis</keyword>
<keyword evidence="9" id="KW-1017">Isopeptide bond</keyword>
<dbReference type="SMART" id="SM00116">
    <property type="entry name" value="CBS"/>
    <property type="match status" value="2"/>
</dbReference>
<comment type="cofactor">
    <cofactor evidence="1 24">
        <name>pyridoxal 5'-phosphate</name>
        <dbReference type="ChEBI" id="CHEBI:597326"/>
    </cofactor>
</comment>
<comment type="caution">
    <text evidence="26">The sequence shown here is derived from an EMBL/GenBank/DDBJ whole genome shotgun (WGS) entry which is preliminary data.</text>
</comment>
<evidence type="ECO:0000256" key="12">
    <source>
        <dbReference type="ARBA" id="ARBA00022617"/>
    </source>
</evidence>
<evidence type="ECO:0000313" key="26">
    <source>
        <dbReference type="EMBL" id="DAZ95578.1"/>
    </source>
</evidence>
<dbReference type="SUPFAM" id="SSF53686">
    <property type="entry name" value="Tryptophan synthase beta subunit-like PLP-dependent enzymes"/>
    <property type="match status" value="1"/>
</dbReference>
<dbReference type="PANTHER" id="PTHR10314">
    <property type="entry name" value="CYSTATHIONINE BETA-SYNTHASE"/>
    <property type="match status" value="1"/>
</dbReference>
<evidence type="ECO:0000256" key="14">
    <source>
        <dbReference type="ARBA" id="ARBA00022843"/>
    </source>
</evidence>
<keyword evidence="18 24" id="KW-0456">Lyase</keyword>
<dbReference type="InterPro" id="IPR050214">
    <property type="entry name" value="Cys_Synth/Cystath_Beta-Synth"/>
</dbReference>
<dbReference type="NCBIfam" id="TIGR01137">
    <property type="entry name" value="cysta_beta"/>
    <property type="match status" value="1"/>
</dbReference>
<dbReference type="InterPro" id="IPR036052">
    <property type="entry name" value="TrpB-like_PALP_sf"/>
</dbReference>
<keyword evidence="13" id="KW-0479">Metal-binding</keyword>
<reference evidence="26" key="1">
    <citation type="submission" date="2022-11" db="EMBL/GenBank/DDBJ databases">
        <authorList>
            <person name="Morgan W.R."/>
            <person name="Tartar A."/>
        </authorList>
    </citation>
    <scope>NUCLEOTIDE SEQUENCE</scope>
    <source>
        <strain evidence="26">ARSEF 373</strain>
    </source>
</reference>
<dbReference type="EMBL" id="DAKRPA010000198">
    <property type="protein sequence ID" value="DAZ95578.1"/>
    <property type="molecule type" value="Genomic_DNA"/>
</dbReference>
<evidence type="ECO:0000256" key="8">
    <source>
        <dbReference type="ARBA" id="ARBA00022490"/>
    </source>
</evidence>
<keyword evidence="12" id="KW-0349">Heme</keyword>
<accession>A0AAV2YQH8</accession>
<dbReference type="Pfam" id="PF00571">
    <property type="entry name" value="CBS"/>
    <property type="match status" value="1"/>
</dbReference>
<dbReference type="FunFam" id="3.40.50.1100:FF:000003">
    <property type="entry name" value="Cystathionine beta-synthase"/>
    <property type="match status" value="1"/>
</dbReference>
<dbReference type="InterPro" id="IPR001926">
    <property type="entry name" value="TrpB-like_PALP"/>
</dbReference>
<keyword evidence="15 24" id="KW-0663">Pyridoxal phosphate</keyword>
<evidence type="ECO:0000256" key="24">
    <source>
        <dbReference type="RuleBase" id="RU361204"/>
    </source>
</evidence>
<dbReference type="CDD" id="cd01561">
    <property type="entry name" value="CBS_like"/>
    <property type="match status" value="1"/>
</dbReference>
<dbReference type="GO" id="GO:0050667">
    <property type="term" value="P:homocysteine metabolic process"/>
    <property type="evidence" value="ECO:0007669"/>
    <property type="project" value="UniProtKB-ARBA"/>
</dbReference>
<keyword evidence="17 23" id="KW-0129">CBS domain</keyword>
<dbReference type="GO" id="GO:0019343">
    <property type="term" value="P:cysteine biosynthetic process via cystathionine"/>
    <property type="evidence" value="ECO:0007669"/>
    <property type="project" value="UniProtKB-UniRule"/>
</dbReference>
<evidence type="ECO:0000256" key="5">
    <source>
        <dbReference type="ARBA" id="ARBA00007103"/>
    </source>
</evidence>
<comment type="subunit">
    <text evidence="6">Homotetramer.</text>
</comment>
<dbReference type="PROSITE" id="PS51371">
    <property type="entry name" value="CBS"/>
    <property type="match status" value="1"/>
</dbReference>
<dbReference type="PROSITE" id="PS00901">
    <property type="entry name" value="CYS_SYNTHASE"/>
    <property type="match status" value="1"/>
</dbReference>
<dbReference type="InterPro" id="IPR001216">
    <property type="entry name" value="P-phosphate_BS"/>
</dbReference>
<dbReference type="Gene3D" id="3.40.50.1100">
    <property type="match status" value="2"/>
</dbReference>
<evidence type="ECO:0000256" key="21">
    <source>
        <dbReference type="ARBA" id="ARBA00045425"/>
    </source>
</evidence>
<dbReference type="InterPro" id="IPR005857">
    <property type="entry name" value="Cysta_beta_synth"/>
</dbReference>
<evidence type="ECO:0000256" key="6">
    <source>
        <dbReference type="ARBA" id="ARBA00011881"/>
    </source>
</evidence>
<gene>
    <name evidence="26" type="ORF">N0F65_006064</name>
</gene>
<protein>
    <recommendedName>
        <fullName evidence="20 24">Cystathionine beta-synthase</fullName>
        <ecNumber evidence="7 24">4.2.1.22</ecNumber>
    </recommendedName>
</protein>
<evidence type="ECO:0000256" key="18">
    <source>
        <dbReference type="ARBA" id="ARBA00023239"/>
    </source>
</evidence>
<reference evidence="26" key="2">
    <citation type="journal article" date="2023" name="Microbiol Resour">
        <title>Decontamination and Annotation of the Draft Genome Sequence of the Oomycete Lagenidium giganteum ARSEF 373.</title>
        <authorList>
            <person name="Morgan W.R."/>
            <person name="Tartar A."/>
        </authorList>
    </citation>
    <scope>NUCLEOTIDE SEQUENCE</scope>
    <source>
        <strain evidence="26">ARSEF 373</strain>
    </source>
</reference>
<evidence type="ECO:0000256" key="4">
    <source>
        <dbReference type="ARBA" id="ARBA00005003"/>
    </source>
</evidence>
<evidence type="ECO:0000256" key="16">
    <source>
        <dbReference type="ARBA" id="ARBA00023004"/>
    </source>
</evidence>
<dbReference type="Gene3D" id="3.10.580.10">
    <property type="entry name" value="CBS-domain"/>
    <property type="match status" value="1"/>
</dbReference>
<evidence type="ECO:0000256" key="7">
    <source>
        <dbReference type="ARBA" id="ARBA00012041"/>
    </source>
</evidence>
<proteinExistence type="inferred from homology"/>
<name>A0AAV2YQH8_9STRA</name>
<keyword evidence="19" id="KW-0539">Nucleus</keyword>
<evidence type="ECO:0000256" key="1">
    <source>
        <dbReference type="ARBA" id="ARBA00001933"/>
    </source>
</evidence>
<evidence type="ECO:0000256" key="10">
    <source>
        <dbReference type="ARBA" id="ARBA00022553"/>
    </source>
</evidence>
<dbReference type="AlphaFoldDB" id="A0AAV2YQH8"/>
<dbReference type="FunFam" id="3.10.580.10:FF:000014">
    <property type="entry name" value="Cystathionine beta-synthase"/>
    <property type="match status" value="1"/>
</dbReference>
<dbReference type="FunFam" id="3.40.50.1100:FF:000118">
    <property type="entry name" value="Related to CYS4-cystathionine beta-synthase"/>
    <property type="match status" value="1"/>
</dbReference>
<evidence type="ECO:0000259" key="25">
    <source>
        <dbReference type="PROSITE" id="PS51371"/>
    </source>
</evidence>
<dbReference type="SUPFAM" id="SSF54631">
    <property type="entry name" value="CBS-domain pair"/>
    <property type="match status" value="1"/>
</dbReference>
<evidence type="ECO:0000313" key="27">
    <source>
        <dbReference type="Proteomes" id="UP001146120"/>
    </source>
</evidence>
<evidence type="ECO:0000256" key="20">
    <source>
        <dbReference type="ARBA" id="ARBA00026192"/>
    </source>
</evidence>
<dbReference type="InterPro" id="IPR046353">
    <property type="entry name" value="CBS_C"/>
</dbReference>
<organism evidence="26 27">
    <name type="scientific">Lagenidium giganteum</name>
    <dbReference type="NCBI Taxonomy" id="4803"/>
    <lineage>
        <taxon>Eukaryota</taxon>
        <taxon>Sar</taxon>
        <taxon>Stramenopiles</taxon>
        <taxon>Oomycota</taxon>
        <taxon>Peronosporomycetes</taxon>
        <taxon>Pythiales</taxon>
        <taxon>Pythiaceae</taxon>
    </lineage>
</organism>
<keyword evidence="8" id="KW-0963">Cytoplasm</keyword>
<keyword evidence="27" id="KW-1185">Reference proteome</keyword>
<evidence type="ECO:0000256" key="15">
    <source>
        <dbReference type="ARBA" id="ARBA00022898"/>
    </source>
</evidence>
<feature type="domain" description="CBS" evidence="25">
    <location>
        <begin position="378"/>
        <end position="435"/>
    </location>
</feature>
<evidence type="ECO:0000256" key="11">
    <source>
        <dbReference type="ARBA" id="ARBA00022605"/>
    </source>
</evidence>